<dbReference type="EC" id="3.2.1.41" evidence="3"/>
<dbReference type="InterPro" id="IPR013783">
    <property type="entry name" value="Ig-like_fold"/>
</dbReference>
<name>A0ABU1U2W4_9BACL</name>
<dbReference type="InterPro" id="IPR017853">
    <property type="entry name" value="GH"/>
</dbReference>
<dbReference type="RefSeq" id="WP_310259761.1">
    <property type="nucleotide sequence ID" value="NZ_JAVDWA010000004.1"/>
</dbReference>
<reference evidence="3 4" key="1">
    <citation type="submission" date="2023-07" db="EMBL/GenBank/DDBJ databases">
        <title>Sorghum-associated microbial communities from plants grown in Nebraska, USA.</title>
        <authorList>
            <person name="Schachtman D."/>
        </authorList>
    </citation>
    <scope>NUCLEOTIDE SEQUENCE [LARGE SCALE GENOMIC DNA]</scope>
    <source>
        <strain evidence="3 4">BE211</strain>
    </source>
</reference>
<dbReference type="Pfam" id="PF17999">
    <property type="entry name" value="PulA_N1"/>
    <property type="match status" value="1"/>
</dbReference>
<evidence type="ECO:0000313" key="4">
    <source>
        <dbReference type="Proteomes" id="UP001258181"/>
    </source>
</evidence>
<dbReference type="Gene3D" id="2.60.40.2320">
    <property type="match status" value="1"/>
</dbReference>
<dbReference type="Pfam" id="PF02922">
    <property type="entry name" value="CBM_48"/>
    <property type="match status" value="1"/>
</dbReference>
<dbReference type="Proteomes" id="UP001258181">
    <property type="component" value="Unassembled WGS sequence"/>
</dbReference>
<dbReference type="EMBL" id="JAVDWA010000004">
    <property type="protein sequence ID" value="MDR7073838.1"/>
    <property type="molecule type" value="Genomic_DNA"/>
</dbReference>
<comment type="caution">
    <text evidence="3">The sequence shown here is derived from an EMBL/GenBank/DDBJ whole genome shotgun (WGS) entry which is preliminary data.</text>
</comment>
<dbReference type="CDD" id="cd11341">
    <property type="entry name" value="AmyAc_Pullulanase_LD-like"/>
    <property type="match status" value="1"/>
</dbReference>
<dbReference type="GO" id="GO:0051060">
    <property type="term" value="F:pullulanase activity"/>
    <property type="evidence" value="ECO:0007669"/>
    <property type="project" value="UniProtKB-EC"/>
</dbReference>
<feature type="domain" description="Glycosyl hydrolase family 13 catalytic" evidence="2">
    <location>
        <begin position="223"/>
        <end position="616"/>
    </location>
</feature>
<dbReference type="InterPro" id="IPR014756">
    <property type="entry name" value="Ig_E-set"/>
</dbReference>
<keyword evidence="3" id="KW-0378">Hydrolase</keyword>
<protein>
    <submittedName>
        <fullName evidence="3">Pullulanase</fullName>
        <ecNumber evidence="3">3.2.1.41</ecNumber>
    </submittedName>
</protein>
<comment type="similarity">
    <text evidence="1">Belongs to the glycosyl hydrolase 13 family.</text>
</comment>
<dbReference type="InterPro" id="IPR011840">
    <property type="entry name" value="PulA_typeI"/>
</dbReference>
<keyword evidence="3" id="KW-0326">Glycosidase</keyword>
<dbReference type="CDD" id="cd02860">
    <property type="entry name" value="E_set_Pullulanase"/>
    <property type="match status" value="1"/>
</dbReference>
<proteinExistence type="inferred from homology"/>
<sequence length="713" mass="82024">MGYITFEAAAYMDGFSLITIVIQGDIHSVPSITLHHAENISYPLTIEKEERYHHQRIYKCRTPLTMDVSNEYWVDVCGNKIAVKLGRVVRTEEFDAAFFDDGALGALYSEGFTTFKVWSPVAKEMRLIFRENNDEYTHEVSMEKTKKGVWTYRLSGDHHLTEYLYKAKVNHEWVIAADPYARSVTVNGEKSVVLNMSTTDPENWNRSEKKMNLRSKLETLIYELHIRDFTIHADSGVKDKGKYLGLTEKGTKTSLGNSTGLDYLKSLGVSHIQLMPVADFGSVDETKPDEQYNWGYDPVHLFSPEGSYATNPYDPVCRVKELKMMIQALHQNGLSVILDVVFNHVYKREESSFEKLVPGYFFRYDDGGKPVNGTGVGNDTASERKMMRKFIVDCLVYWMTEYKVDGFRFDLMGIHDVETMNIAANKLKSLNPSLFLLGEGWNLNTNLPLELKASLSSAKKMPAYSFFNDTFRDSVKGSIFPEGRSGFINGNLESNVLNQLNRSIRGCSGNTDTFLTPEQSINYTECHDNHTLYDLLSIRHYRENDDFRKKRQHLALAFTLFSRGVPFIHAGQEIYRTKFGIENSYNSPDRINALNWLEFKKYEKCTAYFRELIKLRKEQPVFHKLSSTIYDRSNISKGIFGVEIHLSSADKKEREFQWGKVLLLFNSSIKIESFSLKSEYWTIAVEDEKYNVNRAISESYQIKPLSFSLLYQS</sequence>
<gene>
    <name evidence="3" type="ORF">J2X07_002825</name>
</gene>
<dbReference type="NCBIfam" id="TIGR02104">
    <property type="entry name" value="pulA_typeI"/>
    <property type="match status" value="1"/>
</dbReference>
<dbReference type="SMART" id="SM00642">
    <property type="entry name" value="Aamy"/>
    <property type="match status" value="1"/>
</dbReference>
<evidence type="ECO:0000259" key="2">
    <source>
        <dbReference type="SMART" id="SM00642"/>
    </source>
</evidence>
<dbReference type="SUPFAM" id="SSF81296">
    <property type="entry name" value="E set domains"/>
    <property type="match status" value="1"/>
</dbReference>
<dbReference type="Gene3D" id="2.60.40.10">
    <property type="entry name" value="Immunoglobulins"/>
    <property type="match status" value="1"/>
</dbReference>
<dbReference type="InterPro" id="IPR006047">
    <property type="entry name" value="GH13_cat_dom"/>
</dbReference>
<dbReference type="Gene3D" id="3.20.20.80">
    <property type="entry name" value="Glycosidases"/>
    <property type="match status" value="1"/>
</dbReference>
<dbReference type="InterPro" id="IPR040697">
    <property type="entry name" value="PulA_N1"/>
</dbReference>
<keyword evidence="4" id="KW-1185">Reference proteome</keyword>
<evidence type="ECO:0000313" key="3">
    <source>
        <dbReference type="EMBL" id="MDR7073838.1"/>
    </source>
</evidence>
<dbReference type="SUPFAM" id="SSF51445">
    <property type="entry name" value="(Trans)glycosidases"/>
    <property type="match status" value="1"/>
</dbReference>
<accession>A0ABU1U2W4</accession>
<evidence type="ECO:0000256" key="1">
    <source>
        <dbReference type="ARBA" id="ARBA00008061"/>
    </source>
</evidence>
<dbReference type="InterPro" id="IPR004193">
    <property type="entry name" value="Glyco_hydro_13_N"/>
</dbReference>
<dbReference type="PANTHER" id="PTHR43002">
    <property type="entry name" value="GLYCOGEN DEBRANCHING ENZYME"/>
    <property type="match status" value="1"/>
</dbReference>
<dbReference type="Pfam" id="PF00128">
    <property type="entry name" value="Alpha-amylase"/>
    <property type="match status" value="1"/>
</dbReference>
<organism evidence="3 4">
    <name type="scientific">Fictibacillus barbaricus</name>
    <dbReference type="NCBI Taxonomy" id="182136"/>
    <lineage>
        <taxon>Bacteria</taxon>
        <taxon>Bacillati</taxon>
        <taxon>Bacillota</taxon>
        <taxon>Bacilli</taxon>
        <taxon>Bacillales</taxon>
        <taxon>Fictibacillaceae</taxon>
        <taxon>Fictibacillus</taxon>
    </lineage>
</organism>